<accession>A0A3B3SPN1</accession>
<reference evidence="2" key="2">
    <citation type="submission" date="2025-09" db="UniProtKB">
        <authorList>
            <consortium name="Ensembl"/>
        </authorList>
    </citation>
    <scope>IDENTIFICATION</scope>
</reference>
<dbReference type="AlphaFoldDB" id="A0A3B3SPN1"/>
<feature type="compositionally biased region" description="Polar residues" evidence="1">
    <location>
        <begin position="43"/>
        <end position="57"/>
    </location>
</feature>
<dbReference type="PANTHER" id="PTHR14889:SF3">
    <property type="entry name" value="TLR ADAPTER INTERACTING WITH SLC15A4 ON THE LYSOSOME"/>
    <property type="match status" value="1"/>
</dbReference>
<dbReference type="InterPro" id="IPR027869">
    <property type="entry name" value="TASL"/>
</dbReference>
<dbReference type="Pfam" id="PF15133">
    <property type="entry name" value="TASL"/>
    <property type="match status" value="1"/>
</dbReference>
<name>A0A3B3SPN1_9TELE</name>
<dbReference type="Ensembl" id="ENSPKIT00000013134.1">
    <property type="protein sequence ID" value="ENSPKIP00000032275.1"/>
    <property type="gene ID" value="ENSPKIG00000012438.1"/>
</dbReference>
<reference evidence="2" key="1">
    <citation type="submission" date="2025-08" db="UniProtKB">
        <authorList>
            <consortium name="Ensembl"/>
        </authorList>
    </citation>
    <scope>IDENTIFICATION</scope>
</reference>
<feature type="region of interest" description="Disordered" evidence="1">
    <location>
        <begin position="39"/>
        <end position="77"/>
    </location>
</feature>
<evidence type="ECO:0000256" key="1">
    <source>
        <dbReference type="SAM" id="MobiDB-lite"/>
    </source>
</evidence>
<dbReference type="PANTHER" id="PTHR14889">
    <property type="entry name" value="RCG36411"/>
    <property type="match status" value="1"/>
</dbReference>
<organism evidence="2 3">
    <name type="scientific">Paramormyrops kingsleyae</name>
    <dbReference type="NCBI Taxonomy" id="1676925"/>
    <lineage>
        <taxon>Eukaryota</taxon>
        <taxon>Metazoa</taxon>
        <taxon>Chordata</taxon>
        <taxon>Craniata</taxon>
        <taxon>Vertebrata</taxon>
        <taxon>Euteleostomi</taxon>
        <taxon>Actinopterygii</taxon>
        <taxon>Neopterygii</taxon>
        <taxon>Teleostei</taxon>
        <taxon>Osteoglossocephala</taxon>
        <taxon>Osteoglossomorpha</taxon>
        <taxon>Osteoglossiformes</taxon>
        <taxon>Mormyridae</taxon>
        <taxon>Paramormyrops</taxon>
    </lineage>
</organism>
<dbReference type="Proteomes" id="UP000261540">
    <property type="component" value="Unplaced"/>
</dbReference>
<feature type="region of interest" description="Disordered" evidence="1">
    <location>
        <begin position="164"/>
        <end position="190"/>
    </location>
</feature>
<dbReference type="GO" id="GO:0034121">
    <property type="term" value="P:regulation of toll-like receptor signaling pathway"/>
    <property type="evidence" value="ECO:0007669"/>
    <property type="project" value="InterPro"/>
</dbReference>
<sequence>MFCESILWRMTYSQDWECGDAPSVLPDHWQHRRMPAEMLAPSSFPSQPSSTHMQAESSPELRRRGPGGCNGQWPSRKDWHWTPVQADTAPPWRNFSSGVDIPSPAKSAGEAFLVPSSCQSICENYSDLHIGGDQVLPLSASTGDLAAGGSVDLADGPFLQSCEIPPALESSPQPSLEYPPRPLQRSSALRKSSTKERSLLLQGSQPLSNSQLNRYLEQKLLDLYQQHMVESMVRGGSPTTILASQHVLTSVDQITQQLSREQNLETAKAKDMVLSCLLRVASGLVSSEISTPQLQISADAAVIDTAAGPESPGML</sequence>
<evidence type="ECO:0000313" key="2">
    <source>
        <dbReference type="Ensembl" id="ENSPKIP00000032275.1"/>
    </source>
</evidence>
<proteinExistence type="predicted"/>
<dbReference type="GeneTree" id="ENSGT00390000011425"/>
<protein>
    <submittedName>
        <fullName evidence="2">TLR adaptor interacting with endolysosomal SLC15A4</fullName>
    </submittedName>
</protein>
<dbReference type="STRING" id="1676925.ENSPKIP00000032275"/>
<keyword evidence="3" id="KW-1185">Reference proteome</keyword>
<evidence type="ECO:0000313" key="3">
    <source>
        <dbReference type="Proteomes" id="UP000261540"/>
    </source>
</evidence>
<dbReference type="GO" id="GO:0035751">
    <property type="term" value="P:regulation of lysosomal lumen pH"/>
    <property type="evidence" value="ECO:0007669"/>
    <property type="project" value="TreeGrafter"/>
</dbReference>